<dbReference type="InterPro" id="IPR050484">
    <property type="entry name" value="Transf_Hexapept/Carb_Anhydrase"/>
</dbReference>
<gene>
    <name evidence="1" type="ORF">THIARS_60167</name>
</gene>
<accession>A0A238D2P6</accession>
<dbReference type="GO" id="GO:0016740">
    <property type="term" value="F:transferase activity"/>
    <property type="evidence" value="ECO:0007669"/>
    <property type="project" value="UniProtKB-KW"/>
</dbReference>
<evidence type="ECO:0000313" key="2">
    <source>
        <dbReference type="Proteomes" id="UP000214566"/>
    </source>
</evidence>
<sequence>MWIQNDQDHPFVDPSARVASTAVISGDVHIGANCSIGHGAVLIAEGGPIRIGDNCVIMDTAVIRGVPGHVMQLGSCVLVGPHAYLVGCSVEDEVFIATGAAVFNGAILRRGSEVRIHAVVHIRTELAAHATVPIGWVAVGTPAQILPPVDHERIWTVQKPLDFPRYVFNTERPPQGESMMAAVMPRYAAALRRMHATDRLYEQA</sequence>
<dbReference type="PANTHER" id="PTHR13061">
    <property type="entry name" value="DYNACTIN SUBUNIT P25"/>
    <property type="match status" value="1"/>
</dbReference>
<protein>
    <submittedName>
        <fullName evidence="1">Transferase hexapeptide repeat containing protein</fullName>
    </submittedName>
</protein>
<keyword evidence="1" id="KW-0808">Transferase</keyword>
<keyword evidence="2" id="KW-1185">Reference proteome</keyword>
<dbReference type="Proteomes" id="UP000214566">
    <property type="component" value="Unassembled WGS sequence"/>
</dbReference>
<reference evidence="1 2" key="1">
    <citation type="submission" date="2016-06" db="EMBL/GenBank/DDBJ databases">
        <authorList>
            <person name="Kjaerup R.B."/>
            <person name="Dalgaard T.S."/>
            <person name="Juul-Madsen H.R."/>
        </authorList>
    </citation>
    <scope>NUCLEOTIDE SEQUENCE [LARGE SCALE GENOMIC DNA]</scope>
    <source>
        <strain evidence="1 2">DSM 16361</strain>
    </source>
</reference>
<dbReference type="Gene3D" id="2.160.10.10">
    <property type="entry name" value="Hexapeptide repeat proteins"/>
    <property type="match status" value="1"/>
</dbReference>
<dbReference type="OrthoDB" id="9803036at2"/>
<dbReference type="InterPro" id="IPR011004">
    <property type="entry name" value="Trimer_LpxA-like_sf"/>
</dbReference>
<dbReference type="RefSeq" id="WP_013123633.1">
    <property type="nucleotide sequence ID" value="NZ_LT592170.1"/>
</dbReference>
<dbReference type="PANTHER" id="PTHR13061:SF29">
    <property type="entry name" value="GAMMA CARBONIC ANHYDRASE-LIKE 1, MITOCHONDRIAL-RELATED"/>
    <property type="match status" value="1"/>
</dbReference>
<name>A0A238D2P6_THIDL</name>
<dbReference type="PROSITE" id="PS50890">
    <property type="entry name" value="PUA"/>
    <property type="match status" value="1"/>
</dbReference>
<dbReference type="AlphaFoldDB" id="A0A238D2P6"/>
<dbReference type="SUPFAM" id="SSF51161">
    <property type="entry name" value="Trimeric LpxA-like enzymes"/>
    <property type="match status" value="1"/>
</dbReference>
<proteinExistence type="predicted"/>
<evidence type="ECO:0000313" key="1">
    <source>
        <dbReference type="EMBL" id="SBP87454.1"/>
    </source>
</evidence>
<organism evidence="1 2">
    <name type="scientific">Thiomonas delicata</name>
    <name type="common">Thiomonas cuprina</name>
    <dbReference type="NCBI Taxonomy" id="364030"/>
    <lineage>
        <taxon>Bacteria</taxon>
        <taxon>Pseudomonadati</taxon>
        <taxon>Pseudomonadota</taxon>
        <taxon>Betaproteobacteria</taxon>
        <taxon>Burkholderiales</taxon>
        <taxon>Thiomonas</taxon>
    </lineage>
</organism>
<dbReference type="EMBL" id="FLMQ01000055">
    <property type="protein sequence ID" value="SBP87454.1"/>
    <property type="molecule type" value="Genomic_DNA"/>
</dbReference>